<dbReference type="Proteomes" id="UP000298030">
    <property type="component" value="Unassembled WGS sequence"/>
</dbReference>
<gene>
    <name evidence="2" type="ORF">FA13DRAFT_1736233</name>
</gene>
<evidence type="ECO:0000259" key="1">
    <source>
        <dbReference type="Pfam" id="PF09362"/>
    </source>
</evidence>
<evidence type="ECO:0000313" key="3">
    <source>
        <dbReference type="Proteomes" id="UP000298030"/>
    </source>
</evidence>
<dbReference type="AlphaFoldDB" id="A0A4Y7T0T6"/>
<proteinExistence type="predicted"/>
<protein>
    <recommendedName>
        <fullName evidence="1">DUF1996 domain-containing protein</fullName>
    </recommendedName>
</protein>
<dbReference type="PANTHER" id="PTHR43662">
    <property type="match status" value="1"/>
</dbReference>
<sequence length="329" mass="36168">MATCTSCRFKEDKSNYWTAVMYFKHPNGSFIRVPQMANHGTGPGLQTGGMTVYYFQPRAPTKNLDIVSFAPGFRMIVGNPMRRVDDADLNGTAAHALTFRCFHGDDPGPFGSPGKGPEDSVHFPLKQCSGGIRTNIFFPQCWDGVNLDSPDHSSHVAHPSGKPADDGLQFFGTDCPDTHPVRLPLLFVEIVWDTRPFNLPEFWTEEGSQPFIFSMGDPTGYGQHGDYMFGWEGDSLKRAMDTCTDGIPLPENCGPLTVQDIETMNNCRVPVKVPEVVEGQYLERLPGCNPVQRGPEYATLVPGCEAVSTTVDAPIPTEPPSVITPPWQI</sequence>
<reference evidence="2 3" key="1">
    <citation type="journal article" date="2019" name="Nat. Ecol. Evol.">
        <title>Megaphylogeny resolves global patterns of mushroom evolution.</title>
        <authorList>
            <person name="Varga T."/>
            <person name="Krizsan K."/>
            <person name="Foldi C."/>
            <person name="Dima B."/>
            <person name="Sanchez-Garcia M."/>
            <person name="Sanchez-Ramirez S."/>
            <person name="Szollosi G.J."/>
            <person name="Szarkandi J.G."/>
            <person name="Papp V."/>
            <person name="Albert L."/>
            <person name="Andreopoulos W."/>
            <person name="Angelini C."/>
            <person name="Antonin V."/>
            <person name="Barry K.W."/>
            <person name="Bougher N.L."/>
            <person name="Buchanan P."/>
            <person name="Buyck B."/>
            <person name="Bense V."/>
            <person name="Catcheside P."/>
            <person name="Chovatia M."/>
            <person name="Cooper J."/>
            <person name="Damon W."/>
            <person name="Desjardin D."/>
            <person name="Finy P."/>
            <person name="Geml J."/>
            <person name="Haridas S."/>
            <person name="Hughes K."/>
            <person name="Justo A."/>
            <person name="Karasinski D."/>
            <person name="Kautmanova I."/>
            <person name="Kiss B."/>
            <person name="Kocsube S."/>
            <person name="Kotiranta H."/>
            <person name="LaButti K.M."/>
            <person name="Lechner B.E."/>
            <person name="Liimatainen K."/>
            <person name="Lipzen A."/>
            <person name="Lukacs Z."/>
            <person name="Mihaltcheva S."/>
            <person name="Morgado L.N."/>
            <person name="Niskanen T."/>
            <person name="Noordeloos M.E."/>
            <person name="Ohm R.A."/>
            <person name="Ortiz-Santana B."/>
            <person name="Ovrebo C."/>
            <person name="Racz N."/>
            <person name="Riley R."/>
            <person name="Savchenko A."/>
            <person name="Shiryaev A."/>
            <person name="Soop K."/>
            <person name="Spirin V."/>
            <person name="Szebenyi C."/>
            <person name="Tomsovsky M."/>
            <person name="Tulloss R.E."/>
            <person name="Uehling J."/>
            <person name="Grigoriev I.V."/>
            <person name="Vagvolgyi C."/>
            <person name="Papp T."/>
            <person name="Martin F.M."/>
            <person name="Miettinen O."/>
            <person name="Hibbett D.S."/>
            <person name="Nagy L.G."/>
        </authorList>
    </citation>
    <scope>NUCLEOTIDE SEQUENCE [LARGE SCALE GENOMIC DNA]</scope>
    <source>
        <strain evidence="2 3">FP101781</strain>
    </source>
</reference>
<feature type="domain" description="DUF1996" evidence="1">
    <location>
        <begin position="2"/>
        <end position="231"/>
    </location>
</feature>
<accession>A0A4Y7T0T6</accession>
<keyword evidence="3" id="KW-1185">Reference proteome</keyword>
<dbReference type="EMBL" id="QPFP01000037">
    <property type="protein sequence ID" value="TEB27767.1"/>
    <property type="molecule type" value="Genomic_DNA"/>
</dbReference>
<dbReference type="OrthoDB" id="74764at2759"/>
<dbReference type="Pfam" id="PF09362">
    <property type="entry name" value="DUF1996"/>
    <property type="match status" value="1"/>
</dbReference>
<dbReference type="InterPro" id="IPR018535">
    <property type="entry name" value="DUF1996"/>
</dbReference>
<evidence type="ECO:0000313" key="2">
    <source>
        <dbReference type="EMBL" id="TEB27767.1"/>
    </source>
</evidence>
<organism evidence="2 3">
    <name type="scientific">Coprinellus micaceus</name>
    <name type="common">Glistening ink-cap mushroom</name>
    <name type="synonym">Coprinus micaceus</name>
    <dbReference type="NCBI Taxonomy" id="71717"/>
    <lineage>
        <taxon>Eukaryota</taxon>
        <taxon>Fungi</taxon>
        <taxon>Dikarya</taxon>
        <taxon>Basidiomycota</taxon>
        <taxon>Agaricomycotina</taxon>
        <taxon>Agaricomycetes</taxon>
        <taxon>Agaricomycetidae</taxon>
        <taxon>Agaricales</taxon>
        <taxon>Agaricineae</taxon>
        <taxon>Psathyrellaceae</taxon>
        <taxon>Coprinellus</taxon>
    </lineage>
</organism>
<dbReference type="STRING" id="71717.A0A4Y7T0T6"/>
<dbReference type="PANTHER" id="PTHR43662:SF3">
    <property type="entry name" value="DOMAIN PROTEIN, PUTATIVE (AFU_ORTHOLOGUE AFUA_6G11970)-RELATED"/>
    <property type="match status" value="1"/>
</dbReference>
<name>A0A4Y7T0T6_COPMI</name>
<comment type="caution">
    <text evidence="2">The sequence shown here is derived from an EMBL/GenBank/DDBJ whole genome shotgun (WGS) entry which is preliminary data.</text>
</comment>